<keyword evidence="1" id="KW-0812">Transmembrane</keyword>
<dbReference type="AlphaFoldDB" id="A0A1F5VHX3"/>
<dbReference type="EMBL" id="MFHD01000009">
    <property type="protein sequence ID" value="OGF63026.1"/>
    <property type="molecule type" value="Genomic_DNA"/>
</dbReference>
<name>A0A1F5VHX3_9BACT</name>
<dbReference type="Proteomes" id="UP000179251">
    <property type="component" value="Unassembled WGS sequence"/>
</dbReference>
<comment type="caution">
    <text evidence="2">The sequence shown here is derived from an EMBL/GenBank/DDBJ whole genome shotgun (WGS) entry which is preliminary data.</text>
</comment>
<gene>
    <name evidence="2" type="ORF">A2834_03155</name>
</gene>
<protein>
    <submittedName>
        <fullName evidence="2">Uncharacterized protein</fullName>
    </submittedName>
</protein>
<evidence type="ECO:0000313" key="2">
    <source>
        <dbReference type="EMBL" id="OGF63026.1"/>
    </source>
</evidence>
<sequence>MVEDKFLGGLTMKKTIFVLTVLLFLSAPLYMNKIPKKIAGWFALYLIPSNLTLSSGKLAVWYNTNGYFKFKAGDVIELKNRNIVGYGVRPKGKILSFKRDVDSREYYIVEMERDAKGNFFEWLNTGKVPENTERITTTETHFKWNIEHQFVKAAA</sequence>
<proteinExistence type="predicted"/>
<dbReference type="STRING" id="1798325.A2834_03155"/>
<organism evidence="2 3">
    <name type="scientific">Candidatus Giovannonibacteria bacterium RIFCSPHIGHO2_01_FULL_45_23</name>
    <dbReference type="NCBI Taxonomy" id="1798325"/>
    <lineage>
        <taxon>Bacteria</taxon>
        <taxon>Candidatus Giovannoniibacteriota</taxon>
    </lineage>
</organism>
<keyword evidence="1" id="KW-0472">Membrane</keyword>
<reference evidence="2 3" key="1">
    <citation type="journal article" date="2016" name="Nat. Commun.">
        <title>Thousands of microbial genomes shed light on interconnected biogeochemical processes in an aquifer system.</title>
        <authorList>
            <person name="Anantharaman K."/>
            <person name="Brown C.T."/>
            <person name="Hug L.A."/>
            <person name="Sharon I."/>
            <person name="Castelle C.J."/>
            <person name="Probst A.J."/>
            <person name="Thomas B.C."/>
            <person name="Singh A."/>
            <person name="Wilkins M.J."/>
            <person name="Karaoz U."/>
            <person name="Brodie E.L."/>
            <person name="Williams K.H."/>
            <person name="Hubbard S.S."/>
            <person name="Banfield J.F."/>
        </authorList>
    </citation>
    <scope>NUCLEOTIDE SEQUENCE [LARGE SCALE GENOMIC DNA]</scope>
</reference>
<evidence type="ECO:0000256" key="1">
    <source>
        <dbReference type="SAM" id="Phobius"/>
    </source>
</evidence>
<evidence type="ECO:0000313" key="3">
    <source>
        <dbReference type="Proteomes" id="UP000179251"/>
    </source>
</evidence>
<keyword evidence="1" id="KW-1133">Transmembrane helix</keyword>
<feature type="transmembrane region" description="Helical" evidence="1">
    <location>
        <begin position="42"/>
        <end position="62"/>
    </location>
</feature>
<feature type="transmembrane region" description="Helical" evidence="1">
    <location>
        <begin position="12"/>
        <end position="30"/>
    </location>
</feature>
<accession>A0A1F5VHX3</accession>